<name>A0A1R3GJZ9_COCAP</name>
<dbReference type="EMBL" id="AWWV01014218">
    <property type="protein sequence ID" value="OMO58387.1"/>
    <property type="molecule type" value="Genomic_DNA"/>
</dbReference>
<dbReference type="AlphaFoldDB" id="A0A1R3GJZ9"/>
<comment type="caution">
    <text evidence="1">The sequence shown here is derived from an EMBL/GenBank/DDBJ whole genome shotgun (WGS) entry which is preliminary data.</text>
</comment>
<dbReference type="Proteomes" id="UP000188268">
    <property type="component" value="Unassembled WGS sequence"/>
</dbReference>
<evidence type="ECO:0000313" key="1">
    <source>
        <dbReference type="EMBL" id="OMO58387.1"/>
    </source>
</evidence>
<accession>A0A1R3GJZ9</accession>
<gene>
    <name evidence="1" type="ORF">CCACVL1_25462</name>
</gene>
<dbReference type="Gramene" id="OMO58387">
    <property type="protein sequence ID" value="OMO58387"/>
    <property type="gene ID" value="CCACVL1_25462"/>
</dbReference>
<feature type="non-terminal residue" evidence="1">
    <location>
        <position position="1"/>
    </location>
</feature>
<reference evidence="1 2" key="1">
    <citation type="submission" date="2013-09" db="EMBL/GenBank/DDBJ databases">
        <title>Corchorus capsularis genome sequencing.</title>
        <authorList>
            <person name="Alam M."/>
            <person name="Haque M.S."/>
            <person name="Islam M.S."/>
            <person name="Emdad E.M."/>
            <person name="Islam M.M."/>
            <person name="Ahmed B."/>
            <person name="Halim A."/>
            <person name="Hossen Q.M.M."/>
            <person name="Hossain M.Z."/>
            <person name="Ahmed R."/>
            <person name="Khan M.M."/>
            <person name="Islam R."/>
            <person name="Rashid M.M."/>
            <person name="Khan S.A."/>
            <person name="Rahman M.S."/>
            <person name="Alam M."/>
        </authorList>
    </citation>
    <scope>NUCLEOTIDE SEQUENCE [LARGE SCALE GENOMIC DNA]</scope>
    <source>
        <strain evidence="2">cv. CVL-1</strain>
        <tissue evidence="1">Whole seedling</tissue>
    </source>
</reference>
<keyword evidence="2" id="KW-1185">Reference proteome</keyword>
<evidence type="ECO:0000313" key="2">
    <source>
        <dbReference type="Proteomes" id="UP000188268"/>
    </source>
</evidence>
<organism evidence="1 2">
    <name type="scientific">Corchorus capsularis</name>
    <name type="common">Jute</name>
    <dbReference type="NCBI Taxonomy" id="210143"/>
    <lineage>
        <taxon>Eukaryota</taxon>
        <taxon>Viridiplantae</taxon>
        <taxon>Streptophyta</taxon>
        <taxon>Embryophyta</taxon>
        <taxon>Tracheophyta</taxon>
        <taxon>Spermatophyta</taxon>
        <taxon>Magnoliopsida</taxon>
        <taxon>eudicotyledons</taxon>
        <taxon>Gunneridae</taxon>
        <taxon>Pentapetalae</taxon>
        <taxon>rosids</taxon>
        <taxon>malvids</taxon>
        <taxon>Malvales</taxon>
        <taxon>Malvaceae</taxon>
        <taxon>Grewioideae</taxon>
        <taxon>Apeibeae</taxon>
        <taxon>Corchorus</taxon>
    </lineage>
</organism>
<feature type="non-terminal residue" evidence="1">
    <location>
        <position position="59"/>
    </location>
</feature>
<protein>
    <submittedName>
        <fullName evidence="1">Uncharacterized protein</fullName>
    </submittedName>
</protein>
<sequence>STQTLGGYVNAATGANLTPPYNTYANSINILTPSVNALSLTLQYYAGILPSIVGNDFEQ</sequence>
<proteinExistence type="predicted"/>